<dbReference type="EMBL" id="FUXC01000013">
    <property type="protein sequence ID" value="SKA01253.1"/>
    <property type="molecule type" value="Genomic_DNA"/>
</dbReference>
<dbReference type="RefSeq" id="WP_078931651.1">
    <property type="nucleotide sequence ID" value="NZ_FUXC01000013.1"/>
</dbReference>
<dbReference type="PRINTS" id="PR00080">
    <property type="entry name" value="SDRFAMILY"/>
</dbReference>
<comment type="similarity">
    <text evidence="1 3">Belongs to the short-chain dehydrogenases/reductases (SDR) family.</text>
</comment>
<dbReference type="GeneID" id="303368138"/>
<protein>
    <recommendedName>
        <fullName evidence="6">Short-chain dehydrogenase</fullName>
    </recommendedName>
</protein>
<evidence type="ECO:0000256" key="3">
    <source>
        <dbReference type="RuleBase" id="RU000363"/>
    </source>
</evidence>
<dbReference type="PANTHER" id="PTHR44196:SF2">
    <property type="entry name" value="SHORT-CHAIN DEHYDROGENASE-RELATED"/>
    <property type="match status" value="1"/>
</dbReference>
<keyword evidence="5" id="KW-1185">Reference proteome</keyword>
<dbReference type="InterPro" id="IPR020904">
    <property type="entry name" value="Sc_DH/Rdtase_CS"/>
</dbReference>
<dbReference type="InterPro" id="IPR002347">
    <property type="entry name" value="SDR_fam"/>
</dbReference>
<evidence type="ECO:0000256" key="1">
    <source>
        <dbReference type="ARBA" id="ARBA00006484"/>
    </source>
</evidence>
<dbReference type="Gene3D" id="3.40.50.720">
    <property type="entry name" value="NAD(P)-binding Rossmann-like Domain"/>
    <property type="match status" value="1"/>
</dbReference>
<organism evidence="4 5">
    <name type="scientific">Treponema berlinense</name>
    <dbReference type="NCBI Taxonomy" id="225004"/>
    <lineage>
        <taxon>Bacteria</taxon>
        <taxon>Pseudomonadati</taxon>
        <taxon>Spirochaetota</taxon>
        <taxon>Spirochaetia</taxon>
        <taxon>Spirochaetales</taxon>
        <taxon>Treponemataceae</taxon>
        <taxon>Treponema</taxon>
    </lineage>
</organism>
<gene>
    <name evidence="4" type="ORF">SAMN02745152_01909</name>
</gene>
<dbReference type="GO" id="GO:0016020">
    <property type="term" value="C:membrane"/>
    <property type="evidence" value="ECO:0007669"/>
    <property type="project" value="TreeGrafter"/>
</dbReference>
<dbReference type="AlphaFoldDB" id="A0A1T4QBT7"/>
<dbReference type="Proteomes" id="UP000190395">
    <property type="component" value="Unassembled WGS sequence"/>
</dbReference>
<dbReference type="GO" id="GO:0016491">
    <property type="term" value="F:oxidoreductase activity"/>
    <property type="evidence" value="ECO:0007669"/>
    <property type="project" value="UniProtKB-KW"/>
</dbReference>
<dbReference type="Pfam" id="PF00106">
    <property type="entry name" value="adh_short"/>
    <property type="match status" value="1"/>
</dbReference>
<proteinExistence type="inferred from homology"/>
<dbReference type="STRING" id="225004.SAMN02745152_01909"/>
<dbReference type="InterPro" id="IPR036291">
    <property type="entry name" value="NAD(P)-bd_dom_sf"/>
</dbReference>
<keyword evidence="2" id="KW-0560">Oxidoreductase</keyword>
<evidence type="ECO:0000256" key="2">
    <source>
        <dbReference type="ARBA" id="ARBA00023002"/>
    </source>
</evidence>
<dbReference type="PROSITE" id="PS00061">
    <property type="entry name" value="ADH_SHORT"/>
    <property type="match status" value="1"/>
</dbReference>
<name>A0A1T4QBT7_9SPIR</name>
<evidence type="ECO:0000313" key="4">
    <source>
        <dbReference type="EMBL" id="SKA01253.1"/>
    </source>
</evidence>
<dbReference type="SUPFAM" id="SSF51735">
    <property type="entry name" value="NAD(P)-binding Rossmann-fold domains"/>
    <property type="match status" value="1"/>
</dbReference>
<reference evidence="4 5" key="1">
    <citation type="submission" date="2017-02" db="EMBL/GenBank/DDBJ databases">
        <authorList>
            <person name="Peterson S.W."/>
        </authorList>
    </citation>
    <scope>NUCLEOTIDE SEQUENCE [LARGE SCALE GENOMIC DNA]</scope>
    <source>
        <strain evidence="4 5">ATCC BAA-909</strain>
    </source>
</reference>
<evidence type="ECO:0008006" key="6">
    <source>
        <dbReference type="Google" id="ProtNLM"/>
    </source>
</evidence>
<dbReference type="PANTHER" id="PTHR44196">
    <property type="entry name" value="DEHYDROGENASE/REDUCTASE SDR FAMILY MEMBER 7B"/>
    <property type="match status" value="1"/>
</dbReference>
<dbReference type="OrthoDB" id="9808814at2"/>
<evidence type="ECO:0000313" key="5">
    <source>
        <dbReference type="Proteomes" id="UP000190395"/>
    </source>
</evidence>
<sequence>MKKITIITGASSGMGAEFASQLFNEYEFASDKKSAAQNREIWLIARSNEKLLQTAEKILSSKSPDSPAKTKIRTFSLDLTGTPGVYKFDGLLKSEAANEDFEVECLINNAGFGTYGPFDETSSEKELAMIELNCTALTGICSCVLKYLNSGSQIINVSSLAAFMPLGNFAVYAATKAYVLSFTVALAAELEPKGIKVCALCPGSVSTNFANVASNGKRKEVLHGRDPVKVVRHCLKKAKKGKKIILTFPKWKFLSFASRFAGKFTVAKLTYKFAKRPH</sequence>
<accession>A0A1T4QBT7</accession>
<dbReference type="PRINTS" id="PR00081">
    <property type="entry name" value="GDHRDH"/>
</dbReference>